<dbReference type="InterPro" id="IPR010327">
    <property type="entry name" value="FldB/FldC_alpha/beta"/>
</dbReference>
<evidence type="ECO:0008006" key="3">
    <source>
        <dbReference type="Google" id="ProtNLM"/>
    </source>
</evidence>
<reference evidence="1 2" key="1">
    <citation type="submission" date="2020-08" db="EMBL/GenBank/DDBJ databases">
        <authorList>
            <person name="Liu C."/>
            <person name="Sun Q."/>
        </authorList>
    </citation>
    <scope>NUCLEOTIDE SEQUENCE [LARGE SCALE GENOMIC DNA]</scope>
    <source>
        <strain evidence="1 2">N22</strain>
    </source>
</reference>
<sequence>MERKRPPRLVLPRPRPKRDRHARTRVAFLRYSYYDIVFKFFVEHVLDADYLPLPEPTKRTVELGSRNSSDSVCAPFKHILGDYLEALELGADVLVQFAGPCRLGYYGELQESILRDLGYEFEMLNFATVTGKPLTEYIEVCKKKVNPNLSVPHGVRGMLIAFQMIEYLDEAQDFYLAHAGFEAERGSFDRALAAYHADLRTVANERDLAEAHKRGMAALRALEVRVPVRPLRVGVVGEYFTAADPRSNLGLERKLLDMGVEVHRMLNMTNRNLRYHEKNLRAGISDYVRYDMGPTSSMTIAATLKYAQEGFDGVVHLKSSGCTPEVDCIPVLQQVSRDTGMPILYLSYDSQTSDTGLDTRLEAFYDMLAMKKERTAS</sequence>
<dbReference type="PANTHER" id="PTHR32329:SF2">
    <property type="entry name" value="BIFUNCTIONAL PROTEIN [INCLUDES 2-HYDROXYACYL-COA DEHYDRATASE (N-TER) AND ITS ACTIVATOR DOMAIN (C_TERM)"/>
    <property type="match status" value="1"/>
</dbReference>
<protein>
    <recommendedName>
        <fullName evidence="3">2-hydroxyglutaryl-CoA dehydratase</fullName>
    </recommendedName>
</protein>
<dbReference type="Pfam" id="PF06050">
    <property type="entry name" value="HGD-D"/>
    <property type="match status" value="1"/>
</dbReference>
<organism evidence="1 2">
    <name type="scientific">Gordonibacter massiliensis</name>
    <name type="common">ex Traore et al. 2017</name>
    <dbReference type="NCBI Taxonomy" id="1841863"/>
    <lineage>
        <taxon>Bacteria</taxon>
        <taxon>Bacillati</taxon>
        <taxon>Actinomycetota</taxon>
        <taxon>Coriobacteriia</taxon>
        <taxon>Eggerthellales</taxon>
        <taxon>Eggerthellaceae</taxon>
        <taxon>Gordonibacter</taxon>
    </lineage>
</organism>
<dbReference type="EMBL" id="JACMSE010000001">
    <property type="protein sequence ID" value="MBC2887797.1"/>
    <property type="molecule type" value="Genomic_DNA"/>
</dbReference>
<dbReference type="PANTHER" id="PTHR32329">
    <property type="entry name" value="BIFUNCTIONAL PROTEIN [INCLUDES 2-HYDROXYACYL-COA DEHYDRATASE (N-TER) AND ITS ACTIVATOR DOMAIN (C_TERM)-RELATED"/>
    <property type="match status" value="1"/>
</dbReference>
<name>A0A842J7W1_9ACTN</name>
<dbReference type="Proteomes" id="UP000587396">
    <property type="component" value="Unassembled WGS sequence"/>
</dbReference>
<dbReference type="InterPro" id="IPR051805">
    <property type="entry name" value="Dehydratase_Activator_Redct"/>
</dbReference>
<evidence type="ECO:0000313" key="1">
    <source>
        <dbReference type="EMBL" id="MBC2887797.1"/>
    </source>
</evidence>
<dbReference type="Gene3D" id="3.40.50.11900">
    <property type="match status" value="1"/>
</dbReference>
<gene>
    <name evidence="1" type="ORF">H7313_00210</name>
</gene>
<accession>A0A842J7W1</accession>
<evidence type="ECO:0000313" key="2">
    <source>
        <dbReference type="Proteomes" id="UP000587396"/>
    </source>
</evidence>
<comment type="caution">
    <text evidence="1">The sequence shown here is derived from an EMBL/GenBank/DDBJ whole genome shotgun (WGS) entry which is preliminary data.</text>
</comment>
<proteinExistence type="predicted"/>
<keyword evidence="2" id="KW-1185">Reference proteome</keyword>
<dbReference type="AlphaFoldDB" id="A0A842J7W1"/>